<evidence type="ECO:0000313" key="21">
    <source>
        <dbReference type="EMBL" id="KOO46822.1"/>
    </source>
</evidence>
<evidence type="ECO:0000256" key="13">
    <source>
        <dbReference type="ARBA" id="ARBA00061472"/>
    </source>
</evidence>
<keyword evidence="5 19" id="KW-0808">Transferase</keyword>
<keyword evidence="3 19" id="KW-0963">Cytoplasm</keyword>
<dbReference type="UniPathway" id="UPA00060"/>
<keyword evidence="9 19" id="KW-0784">Thiamine biosynthesis</keyword>
<dbReference type="Pfam" id="PF02568">
    <property type="entry name" value="ThiI"/>
    <property type="match status" value="1"/>
</dbReference>
<organism evidence="21 22">
    <name type="scientific">Priestia koreensis</name>
    <dbReference type="NCBI Taxonomy" id="284581"/>
    <lineage>
        <taxon>Bacteria</taxon>
        <taxon>Bacillati</taxon>
        <taxon>Bacillota</taxon>
        <taxon>Bacilli</taxon>
        <taxon>Bacillales</taxon>
        <taxon>Bacillaceae</taxon>
        <taxon>Priestia</taxon>
    </lineage>
</organism>
<evidence type="ECO:0000256" key="17">
    <source>
        <dbReference type="ARBA" id="ARBA00077849"/>
    </source>
</evidence>
<evidence type="ECO:0000256" key="3">
    <source>
        <dbReference type="ARBA" id="ARBA00022490"/>
    </source>
</evidence>
<dbReference type="GO" id="GO:0002937">
    <property type="term" value="P:tRNA 4-thiouridine biosynthesis"/>
    <property type="evidence" value="ECO:0007669"/>
    <property type="project" value="TreeGrafter"/>
</dbReference>
<feature type="binding site" evidence="19">
    <location>
        <position position="296"/>
    </location>
    <ligand>
        <name>ATP</name>
        <dbReference type="ChEBI" id="CHEBI:30616"/>
    </ligand>
</feature>
<evidence type="ECO:0000256" key="1">
    <source>
        <dbReference type="ARBA" id="ARBA00004496"/>
    </source>
</evidence>
<dbReference type="RefSeq" id="WP_053400830.1">
    <property type="nucleotide sequence ID" value="NZ_JAMAUM010000001.1"/>
</dbReference>
<dbReference type="InterPro" id="IPR049962">
    <property type="entry name" value="THUMP_ThiI"/>
</dbReference>
<dbReference type="SUPFAM" id="SSF52402">
    <property type="entry name" value="Adenine nucleotide alpha hydrolases-like"/>
    <property type="match status" value="1"/>
</dbReference>
<evidence type="ECO:0000256" key="4">
    <source>
        <dbReference type="ARBA" id="ARBA00022555"/>
    </source>
</evidence>
<keyword evidence="7 19" id="KW-0067">ATP-binding</keyword>
<keyword evidence="4 19" id="KW-0820">tRNA-binding</keyword>
<dbReference type="FunFam" id="3.40.50.620:FF:000053">
    <property type="entry name" value="Probable tRNA sulfurtransferase"/>
    <property type="match status" value="1"/>
</dbReference>
<evidence type="ECO:0000256" key="19">
    <source>
        <dbReference type="HAMAP-Rule" id="MF_00021"/>
    </source>
</evidence>
<evidence type="ECO:0000256" key="2">
    <source>
        <dbReference type="ARBA" id="ARBA00004948"/>
    </source>
</evidence>
<dbReference type="STRING" id="284581.AMD01_07835"/>
<evidence type="ECO:0000256" key="18">
    <source>
        <dbReference type="ARBA" id="ARBA00080570"/>
    </source>
</evidence>
<evidence type="ECO:0000256" key="5">
    <source>
        <dbReference type="ARBA" id="ARBA00022679"/>
    </source>
</evidence>
<dbReference type="InterPro" id="IPR014729">
    <property type="entry name" value="Rossmann-like_a/b/a_fold"/>
</dbReference>
<dbReference type="GO" id="GO:0052837">
    <property type="term" value="P:thiazole biosynthetic process"/>
    <property type="evidence" value="ECO:0007669"/>
    <property type="project" value="TreeGrafter"/>
</dbReference>
<keyword evidence="8 19" id="KW-0694">RNA-binding</keyword>
<dbReference type="CDD" id="cd11716">
    <property type="entry name" value="THUMP_ThiI"/>
    <property type="match status" value="1"/>
</dbReference>
<comment type="similarity">
    <text evidence="13 19">Belongs to the ThiI family.</text>
</comment>
<dbReference type="CDD" id="cd01712">
    <property type="entry name" value="PPase_ThiI"/>
    <property type="match status" value="1"/>
</dbReference>
<evidence type="ECO:0000259" key="20">
    <source>
        <dbReference type="PROSITE" id="PS51165"/>
    </source>
</evidence>
<dbReference type="GO" id="GO:0005524">
    <property type="term" value="F:ATP binding"/>
    <property type="evidence" value="ECO:0007669"/>
    <property type="project" value="UniProtKB-UniRule"/>
</dbReference>
<dbReference type="Gene3D" id="3.30.2130.30">
    <property type="match status" value="1"/>
</dbReference>
<dbReference type="InterPro" id="IPR054173">
    <property type="entry name" value="ThiI_fer"/>
</dbReference>
<dbReference type="GO" id="GO:0009229">
    <property type="term" value="P:thiamine diphosphate biosynthetic process"/>
    <property type="evidence" value="ECO:0007669"/>
    <property type="project" value="UniProtKB-UniRule"/>
</dbReference>
<dbReference type="PANTHER" id="PTHR43209:SF1">
    <property type="entry name" value="TRNA SULFURTRANSFERASE"/>
    <property type="match status" value="1"/>
</dbReference>
<evidence type="ECO:0000256" key="11">
    <source>
        <dbReference type="ARBA" id="ARBA00052330"/>
    </source>
</evidence>
<feature type="binding site" evidence="19">
    <location>
        <begin position="208"/>
        <end position="209"/>
    </location>
    <ligand>
        <name>ATP</name>
        <dbReference type="ChEBI" id="CHEBI:30616"/>
    </ligand>
</feature>
<dbReference type="GO" id="GO:0004810">
    <property type="term" value="F:CCA tRNA nucleotidyltransferase activity"/>
    <property type="evidence" value="ECO:0007669"/>
    <property type="project" value="InterPro"/>
</dbReference>
<dbReference type="PROSITE" id="PS51165">
    <property type="entry name" value="THUMP"/>
    <property type="match status" value="1"/>
</dbReference>
<comment type="catalytic activity">
    <reaction evidence="11 19">
        <text>[ThiS sulfur-carrier protein]-C-terminal Gly-Gly-AMP + S-sulfanyl-L-cysteinyl-[cysteine desulfurase] + AH2 = [ThiS sulfur-carrier protein]-C-terminal-Gly-aminoethanethioate + L-cysteinyl-[cysteine desulfurase] + A + AMP + 2 H(+)</text>
        <dbReference type="Rhea" id="RHEA:43340"/>
        <dbReference type="Rhea" id="RHEA-COMP:12157"/>
        <dbReference type="Rhea" id="RHEA-COMP:12158"/>
        <dbReference type="Rhea" id="RHEA-COMP:12910"/>
        <dbReference type="Rhea" id="RHEA-COMP:19908"/>
        <dbReference type="ChEBI" id="CHEBI:13193"/>
        <dbReference type="ChEBI" id="CHEBI:15378"/>
        <dbReference type="ChEBI" id="CHEBI:17499"/>
        <dbReference type="ChEBI" id="CHEBI:29950"/>
        <dbReference type="ChEBI" id="CHEBI:61963"/>
        <dbReference type="ChEBI" id="CHEBI:90618"/>
        <dbReference type="ChEBI" id="CHEBI:232372"/>
        <dbReference type="ChEBI" id="CHEBI:456215"/>
    </reaction>
</comment>
<dbReference type="EMBL" id="LILC01000011">
    <property type="protein sequence ID" value="KOO46822.1"/>
    <property type="molecule type" value="Genomic_DNA"/>
</dbReference>
<dbReference type="SMART" id="SM00981">
    <property type="entry name" value="THUMP"/>
    <property type="match status" value="1"/>
</dbReference>
<feature type="binding site" evidence="19">
    <location>
        <position position="265"/>
    </location>
    <ligand>
        <name>ATP</name>
        <dbReference type="ChEBI" id="CHEBI:30616"/>
    </ligand>
</feature>
<comment type="caution">
    <text evidence="21">The sequence shown here is derived from an EMBL/GenBank/DDBJ whole genome shotgun (WGS) entry which is preliminary data.</text>
</comment>
<name>A0A0M0L7J1_9BACI</name>
<sequence>MMYNHILIRYGEVSTKGQNRKQFLTRLRKHILHVLADFPSILIEQTRDRMYIHLKGEDPKPMIPKLQEVFGIQSFSLALKVDSEMDQIKEAALKAIEEFDQPEKTFKVSARRSDKQFEFDTNGINHEVGGHILRNTTNLTVNVKKPDINLRVEVRTEATYIMCFDYPGAGGLPVGSGGKAMLMLSGGIDSPVAGYLSMKRGLEIEAVHFHSPPFTSERAKQKVIDLAQKLVKYGHKVRLHVVPFTEVQQAVHKQVPENYTMTSTRRMMLRITDKIREQEQALAIVTGESLGQVASQTVESMYAINEVTNTPIIRPLIAMDKTEIINIAREIDTHDISIRPYEDCCTIFTPAQPKTRPRREKVNRYEAFYDFEPLIDEAVRNTEVLEFTSETDMTQKETVAVENDLF</sequence>
<proteinExistence type="inferred from homology"/>
<evidence type="ECO:0000256" key="6">
    <source>
        <dbReference type="ARBA" id="ARBA00022741"/>
    </source>
</evidence>
<accession>A0A0M0L7J1</accession>
<comment type="catalytic activity">
    <reaction evidence="10 19">
        <text>[ThiI sulfur-carrier protein]-S-sulfanyl-L-cysteine + a uridine in tRNA + 2 reduced [2Fe-2S]-[ferredoxin] + ATP + H(+) = [ThiI sulfur-carrier protein]-L-cysteine + a 4-thiouridine in tRNA + 2 oxidized [2Fe-2S]-[ferredoxin] + AMP + diphosphate</text>
        <dbReference type="Rhea" id="RHEA:24176"/>
        <dbReference type="Rhea" id="RHEA-COMP:10000"/>
        <dbReference type="Rhea" id="RHEA-COMP:10001"/>
        <dbReference type="Rhea" id="RHEA-COMP:13337"/>
        <dbReference type="Rhea" id="RHEA-COMP:13338"/>
        <dbReference type="Rhea" id="RHEA-COMP:13339"/>
        <dbReference type="Rhea" id="RHEA-COMP:13340"/>
        <dbReference type="ChEBI" id="CHEBI:15378"/>
        <dbReference type="ChEBI" id="CHEBI:29950"/>
        <dbReference type="ChEBI" id="CHEBI:30616"/>
        <dbReference type="ChEBI" id="CHEBI:33019"/>
        <dbReference type="ChEBI" id="CHEBI:33737"/>
        <dbReference type="ChEBI" id="CHEBI:33738"/>
        <dbReference type="ChEBI" id="CHEBI:61963"/>
        <dbReference type="ChEBI" id="CHEBI:65315"/>
        <dbReference type="ChEBI" id="CHEBI:136798"/>
        <dbReference type="ChEBI" id="CHEBI:456215"/>
        <dbReference type="EC" id="2.8.1.4"/>
    </reaction>
</comment>
<dbReference type="Proteomes" id="UP000037558">
    <property type="component" value="Unassembled WGS sequence"/>
</dbReference>
<dbReference type="HAMAP" id="MF_00021">
    <property type="entry name" value="ThiI"/>
    <property type="match status" value="1"/>
</dbReference>
<evidence type="ECO:0000313" key="22">
    <source>
        <dbReference type="Proteomes" id="UP000037558"/>
    </source>
</evidence>
<evidence type="ECO:0000256" key="9">
    <source>
        <dbReference type="ARBA" id="ARBA00022977"/>
    </source>
</evidence>
<comment type="pathway">
    <text evidence="2 19">Cofactor biosynthesis; thiamine diphosphate biosynthesis.</text>
</comment>
<dbReference type="GO" id="GO:0009228">
    <property type="term" value="P:thiamine biosynthetic process"/>
    <property type="evidence" value="ECO:0007669"/>
    <property type="project" value="UniProtKB-KW"/>
</dbReference>
<comment type="subcellular location">
    <subcellularLocation>
        <location evidence="1 19">Cytoplasm</location>
    </subcellularLocation>
</comment>
<dbReference type="InterPro" id="IPR049961">
    <property type="entry name" value="ThiI_N"/>
</dbReference>
<feature type="binding site" evidence="19">
    <location>
        <position position="287"/>
    </location>
    <ligand>
        <name>ATP</name>
        <dbReference type="ChEBI" id="CHEBI:30616"/>
    </ligand>
</feature>
<evidence type="ECO:0000256" key="15">
    <source>
        <dbReference type="ARBA" id="ARBA00071867"/>
    </source>
</evidence>
<evidence type="ECO:0000256" key="16">
    <source>
        <dbReference type="ARBA" id="ARBA00075337"/>
    </source>
</evidence>
<comment type="function">
    <text evidence="12 19">Catalyzes the ATP-dependent transfer of a sulfur to tRNA to produce 4-thiouridine in position 8 of tRNAs, which functions as a near-UV photosensor. Also catalyzes the transfer of sulfur to the sulfur carrier protein ThiS, forming ThiS-thiocarboxylate. This is a step in the synthesis of thiazole, in the thiamine biosynthesis pathway. The sulfur is donated as persulfide by IscS.</text>
</comment>
<dbReference type="GO" id="GO:0140741">
    <property type="term" value="F:tRNA-uracil-4 sulfurtransferase activity"/>
    <property type="evidence" value="ECO:0007669"/>
    <property type="project" value="UniProtKB-EC"/>
</dbReference>
<dbReference type="PANTHER" id="PTHR43209">
    <property type="entry name" value="TRNA SULFURTRANSFERASE"/>
    <property type="match status" value="1"/>
</dbReference>
<evidence type="ECO:0000256" key="7">
    <source>
        <dbReference type="ARBA" id="ARBA00022840"/>
    </source>
</evidence>
<dbReference type="GO" id="GO:0005829">
    <property type="term" value="C:cytosol"/>
    <property type="evidence" value="ECO:0007669"/>
    <property type="project" value="TreeGrafter"/>
</dbReference>
<dbReference type="Pfam" id="PF02926">
    <property type="entry name" value="THUMP"/>
    <property type="match status" value="1"/>
</dbReference>
<dbReference type="EC" id="2.8.1.4" evidence="14 19"/>
<dbReference type="InterPro" id="IPR003720">
    <property type="entry name" value="tRNA_STrfase"/>
</dbReference>
<dbReference type="NCBIfam" id="TIGR00342">
    <property type="entry name" value="tRNA uracil 4-sulfurtransferase ThiI"/>
    <property type="match status" value="1"/>
</dbReference>
<dbReference type="GO" id="GO:0000049">
    <property type="term" value="F:tRNA binding"/>
    <property type="evidence" value="ECO:0007669"/>
    <property type="project" value="UniProtKB-UniRule"/>
</dbReference>
<dbReference type="InterPro" id="IPR004114">
    <property type="entry name" value="THUMP_dom"/>
</dbReference>
<feature type="binding site" evidence="19">
    <location>
        <begin position="183"/>
        <end position="184"/>
    </location>
    <ligand>
        <name>ATP</name>
        <dbReference type="ChEBI" id="CHEBI:30616"/>
    </ligand>
</feature>
<dbReference type="Pfam" id="PF22025">
    <property type="entry name" value="ThiI_fer"/>
    <property type="match status" value="1"/>
</dbReference>
<keyword evidence="6 19" id="KW-0547">Nucleotide-binding</keyword>
<keyword evidence="22" id="KW-1185">Reference proteome</keyword>
<evidence type="ECO:0000256" key="14">
    <source>
        <dbReference type="ARBA" id="ARBA00066827"/>
    </source>
</evidence>
<evidence type="ECO:0000256" key="10">
    <source>
        <dbReference type="ARBA" id="ARBA00050570"/>
    </source>
</evidence>
<dbReference type="Gene3D" id="3.40.50.620">
    <property type="entry name" value="HUPs"/>
    <property type="match status" value="1"/>
</dbReference>
<evidence type="ECO:0000256" key="12">
    <source>
        <dbReference type="ARBA" id="ARBA00058382"/>
    </source>
</evidence>
<dbReference type="AlphaFoldDB" id="A0A0M0L7J1"/>
<reference evidence="22" key="1">
    <citation type="submission" date="2015-08" db="EMBL/GenBank/DDBJ databases">
        <title>Fjat-14210 dsm16467.</title>
        <authorList>
            <person name="Liu B."/>
            <person name="Wang J."/>
            <person name="Zhu Y."/>
            <person name="Liu G."/>
            <person name="Chen Q."/>
            <person name="Chen Z."/>
            <person name="Lan J."/>
            <person name="Che J."/>
            <person name="Ge C."/>
            <person name="Shi H."/>
            <person name="Pan Z."/>
            <person name="Liu X."/>
        </authorList>
    </citation>
    <scope>NUCLEOTIDE SEQUENCE [LARGE SCALE GENOMIC DNA]</scope>
    <source>
        <strain evidence="22">DSM 16467</strain>
    </source>
</reference>
<dbReference type="InterPro" id="IPR050102">
    <property type="entry name" value="tRNA_sulfurtransferase_ThiI"/>
</dbReference>
<protein>
    <recommendedName>
        <fullName evidence="15 19">Probable tRNA sulfurtransferase</fullName>
        <ecNumber evidence="14 19">2.8.1.4</ecNumber>
    </recommendedName>
    <alternativeName>
        <fullName evidence="16 19">Sulfur carrier protein ThiS sulfurtransferase</fullName>
    </alternativeName>
    <alternativeName>
        <fullName evidence="17 19">Thiamine biosynthesis protein ThiI</fullName>
    </alternativeName>
    <alternativeName>
        <fullName evidence="18 19">tRNA 4-thiouridine synthase</fullName>
    </alternativeName>
</protein>
<feature type="domain" description="THUMP" evidence="20">
    <location>
        <begin position="60"/>
        <end position="165"/>
    </location>
</feature>
<gene>
    <name evidence="19" type="primary">thiI</name>
    <name evidence="21" type="ORF">AMD01_07835</name>
</gene>
<dbReference type="InterPro" id="IPR020536">
    <property type="entry name" value="ThiI_AANH"/>
</dbReference>
<evidence type="ECO:0000256" key="8">
    <source>
        <dbReference type="ARBA" id="ARBA00022884"/>
    </source>
</evidence>
<dbReference type="PATRIC" id="fig|284581.3.peg.3618"/>
<dbReference type="OrthoDB" id="9773948at2"/>
<dbReference type="SUPFAM" id="SSF143437">
    <property type="entry name" value="THUMP domain-like"/>
    <property type="match status" value="1"/>
</dbReference>